<dbReference type="NCBIfam" id="TIGR00813">
    <property type="entry name" value="sss"/>
    <property type="match status" value="1"/>
</dbReference>
<reference evidence="9" key="2">
    <citation type="submission" date="2011-06" db="EMBL/GenBank/DDBJ databases">
        <title>The complete genome sequence of Alicyclobacillus acidocaldarius sp. Tc-4-1.</title>
        <authorList>
            <person name="Chen Y."/>
            <person name="He Y."/>
            <person name="Dong Z."/>
            <person name="Hu S."/>
        </authorList>
    </citation>
    <scope>NUCLEOTIDE SEQUENCE [LARGE SCALE GENOMIC DNA]</scope>
    <source>
        <strain evidence="9">Tc-4-1</strain>
    </source>
</reference>
<dbReference type="PANTHER" id="PTHR11819:SF195">
    <property type="entry name" value="SODIUM_GLUCOSE COTRANSPORTER 4"/>
    <property type="match status" value="1"/>
</dbReference>
<feature type="transmembrane region" description="Helical" evidence="7">
    <location>
        <begin position="382"/>
        <end position="401"/>
    </location>
</feature>
<evidence type="ECO:0000256" key="2">
    <source>
        <dbReference type="ARBA" id="ARBA00006434"/>
    </source>
</evidence>
<dbReference type="PANTHER" id="PTHR11819">
    <property type="entry name" value="SOLUTE CARRIER FAMILY 5"/>
    <property type="match status" value="1"/>
</dbReference>
<keyword evidence="5 7" id="KW-0472">Membrane</keyword>
<evidence type="ECO:0000256" key="5">
    <source>
        <dbReference type="ARBA" id="ARBA00023136"/>
    </source>
</evidence>
<reference evidence="8 9" key="1">
    <citation type="journal article" date="2011" name="J. Bacteriol.">
        <title>Complete Genome Sequence of Alicyclobacillus acidocaldarius Strain Tc-4-1.</title>
        <authorList>
            <person name="Chen Y."/>
            <person name="He Y."/>
            <person name="Zhang B."/>
            <person name="Yang J."/>
            <person name="Li W."/>
            <person name="Dong Z."/>
            <person name="Hu S."/>
        </authorList>
    </citation>
    <scope>NUCLEOTIDE SEQUENCE [LARGE SCALE GENOMIC DNA]</scope>
    <source>
        <strain evidence="8 9">Tc-4-1</strain>
    </source>
</reference>
<feature type="transmembrane region" description="Helical" evidence="7">
    <location>
        <begin position="469"/>
        <end position="490"/>
    </location>
</feature>
<feature type="transmembrane region" description="Helical" evidence="7">
    <location>
        <begin position="164"/>
        <end position="185"/>
    </location>
</feature>
<dbReference type="InterPro" id="IPR038377">
    <property type="entry name" value="Na/Glc_symporter_sf"/>
</dbReference>
<evidence type="ECO:0000256" key="3">
    <source>
        <dbReference type="ARBA" id="ARBA00022692"/>
    </source>
</evidence>
<dbReference type="PROSITE" id="PS50283">
    <property type="entry name" value="NA_SOLUT_SYMP_3"/>
    <property type="match status" value="1"/>
</dbReference>
<proteinExistence type="inferred from homology"/>
<evidence type="ECO:0000256" key="7">
    <source>
        <dbReference type="SAM" id="Phobius"/>
    </source>
</evidence>
<feature type="transmembrane region" description="Helical" evidence="7">
    <location>
        <begin position="85"/>
        <end position="107"/>
    </location>
</feature>
<evidence type="ECO:0000256" key="4">
    <source>
        <dbReference type="ARBA" id="ARBA00022989"/>
    </source>
</evidence>
<keyword evidence="4 7" id="KW-1133">Transmembrane helix</keyword>
<dbReference type="PATRIC" id="fig|1048834.4.peg.2205"/>
<dbReference type="AlphaFoldDB" id="F8IG77"/>
<protein>
    <submittedName>
        <fullName evidence="8">SSS sodium solute transporter superfamily</fullName>
    </submittedName>
</protein>
<dbReference type="HOGENOM" id="CLU_018808_9_3_9"/>
<evidence type="ECO:0000256" key="6">
    <source>
        <dbReference type="RuleBase" id="RU362091"/>
    </source>
</evidence>
<comment type="subcellular location">
    <subcellularLocation>
        <location evidence="1">Membrane</location>
        <topology evidence="1">Multi-pass membrane protein</topology>
    </subcellularLocation>
</comment>
<dbReference type="Gene3D" id="1.20.1730.10">
    <property type="entry name" value="Sodium/glucose cotransporter"/>
    <property type="match status" value="1"/>
</dbReference>
<feature type="transmembrane region" description="Helical" evidence="7">
    <location>
        <begin position="240"/>
        <end position="260"/>
    </location>
</feature>
<keyword evidence="3 7" id="KW-0812">Transmembrane</keyword>
<feature type="transmembrane region" description="Helical" evidence="7">
    <location>
        <begin position="12"/>
        <end position="32"/>
    </location>
</feature>
<dbReference type="eggNOG" id="COG0591">
    <property type="taxonomic scope" value="Bacteria"/>
</dbReference>
<dbReference type="KEGG" id="aad:TC41_2329"/>
<evidence type="ECO:0000313" key="8">
    <source>
        <dbReference type="EMBL" id="AEJ44230.1"/>
    </source>
</evidence>
<dbReference type="CDD" id="cd11478">
    <property type="entry name" value="SLC5sbd_u2"/>
    <property type="match status" value="1"/>
</dbReference>
<dbReference type="Proteomes" id="UP000000292">
    <property type="component" value="Chromosome"/>
</dbReference>
<dbReference type="EMBL" id="CP002902">
    <property type="protein sequence ID" value="AEJ44230.1"/>
    <property type="molecule type" value="Genomic_DNA"/>
</dbReference>
<feature type="transmembrane region" description="Helical" evidence="7">
    <location>
        <begin position="437"/>
        <end position="457"/>
    </location>
</feature>
<dbReference type="Pfam" id="PF00474">
    <property type="entry name" value="SSF"/>
    <property type="match status" value="1"/>
</dbReference>
<feature type="transmembrane region" description="Helical" evidence="7">
    <location>
        <begin position="522"/>
        <end position="539"/>
    </location>
</feature>
<dbReference type="GO" id="GO:0005412">
    <property type="term" value="F:D-glucose:sodium symporter activity"/>
    <property type="evidence" value="ECO:0007669"/>
    <property type="project" value="TreeGrafter"/>
</dbReference>
<organism evidence="8 9">
    <name type="scientific">Alicyclobacillus acidocaldarius (strain Tc-4-1)</name>
    <name type="common">Bacillus acidocaldarius</name>
    <dbReference type="NCBI Taxonomy" id="1048834"/>
    <lineage>
        <taxon>Bacteria</taxon>
        <taxon>Bacillati</taxon>
        <taxon>Bacillota</taxon>
        <taxon>Bacilli</taxon>
        <taxon>Bacillales</taxon>
        <taxon>Alicyclobacillaceae</taxon>
        <taxon>Alicyclobacillus</taxon>
    </lineage>
</organism>
<feature type="transmembrane region" description="Helical" evidence="7">
    <location>
        <begin position="127"/>
        <end position="152"/>
    </location>
</feature>
<name>F8IG77_ALIAT</name>
<dbReference type="GO" id="GO:0005886">
    <property type="term" value="C:plasma membrane"/>
    <property type="evidence" value="ECO:0007669"/>
    <property type="project" value="TreeGrafter"/>
</dbReference>
<feature type="transmembrane region" description="Helical" evidence="7">
    <location>
        <begin position="413"/>
        <end position="431"/>
    </location>
</feature>
<sequence>MHRVHALFHANAVDYIIILVYFAFVLGVGFVLRNRVHTGEDFFLSGRSIPAWITGLAFLSANLGALEILGMTASGAEYGMLTTHFYWIGAIPAMLFLGLYMMPFYYVSKVRSVPEFLKLRYNEATRALNAIAFAVMTVLTSGISLYSMALIFQILIGWSFDTSILVSALVVLIYVALGGLTSSIFNEVVQFFLIWAGLLPIPLIGLHNLGGWQGMMSRLPAGFGHLWANLGSPSHNPMGIGWLGVVLGLGFVLSFGYWTTDFLVVQRTLAAKDLRAAQLTPIYAAFFKMIVPILVIIPGLIALAIFPKIGHSPNMSYNLALPLLIAKYYPPGMLGLGLTAMLASFMSGMAGNVTAFTTVWTYDIYQAYIKKDAPDRHYVNMGRWAVIVGVIISIGTAYFAAGFPSVMDYMQTLFSFFNAPLFGTFLLGMFWKKATPWGGFWGLLAGIVGAFAMYFFLPAHMFSSPDAGNFWRAWWAWVITVVVTVLVSLVTKGKQPEELEGLVYGLSKRPDYSGYPWYKRPGYLAAIVFVILVGLNIAFW</sequence>
<accession>F8IG77</accession>
<evidence type="ECO:0000313" key="9">
    <source>
        <dbReference type="Proteomes" id="UP000000292"/>
    </source>
</evidence>
<feature type="transmembrane region" description="Helical" evidence="7">
    <location>
        <begin position="280"/>
        <end position="306"/>
    </location>
</feature>
<comment type="similarity">
    <text evidence="2 6">Belongs to the sodium:solute symporter (SSF) (TC 2.A.21) family.</text>
</comment>
<dbReference type="InterPro" id="IPR001734">
    <property type="entry name" value="Na/solute_symporter"/>
</dbReference>
<dbReference type="STRING" id="1048834.TC41_2329"/>
<evidence type="ECO:0000256" key="1">
    <source>
        <dbReference type="ARBA" id="ARBA00004141"/>
    </source>
</evidence>
<gene>
    <name evidence="8" type="ordered locus">TC41_2329</name>
</gene>
<feature type="transmembrane region" description="Helical" evidence="7">
    <location>
        <begin position="191"/>
        <end position="209"/>
    </location>
</feature>
<feature type="transmembrane region" description="Helical" evidence="7">
    <location>
        <begin position="334"/>
        <end position="362"/>
    </location>
</feature>
<feature type="transmembrane region" description="Helical" evidence="7">
    <location>
        <begin position="52"/>
        <end position="73"/>
    </location>
</feature>